<evidence type="ECO:0000256" key="3">
    <source>
        <dbReference type="ARBA" id="ARBA00022448"/>
    </source>
</evidence>
<feature type="signal peptide" evidence="14">
    <location>
        <begin position="1"/>
        <end position="26"/>
    </location>
</feature>
<dbReference type="Proteomes" id="UP001606305">
    <property type="component" value="Unassembled WGS sequence"/>
</dbReference>
<evidence type="ECO:0000256" key="13">
    <source>
        <dbReference type="RuleBase" id="RU003357"/>
    </source>
</evidence>
<comment type="subcellular location">
    <subcellularLocation>
        <location evidence="1 12">Cell outer membrane</location>
        <topology evidence="1 12">Multi-pass membrane protein</topology>
    </subcellularLocation>
</comment>
<keyword evidence="4 12" id="KW-1134">Transmembrane beta strand</keyword>
<protein>
    <submittedName>
        <fullName evidence="17">TonB-dependent receptor domain-containing protein</fullName>
    </submittedName>
</protein>
<dbReference type="InterPro" id="IPR000531">
    <property type="entry name" value="Beta-barrel_TonB"/>
</dbReference>
<dbReference type="InterPro" id="IPR037066">
    <property type="entry name" value="Plug_dom_sf"/>
</dbReference>
<dbReference type="PANTHER" id="PTHR30069:SF53">
    <property type="entry name" value="COLICIN I RECEPTOR-RELATED"/>
    <property type="match status" value="1"/>
</dbReference>
<feature type="chain" id="PRO_5047503408" evidence="14">
    <location>
        <begin position="27"/>
        <end position="628"/>
    </location>
</feature>
<dbReference type="Pfam" id="PF00593">
    <property type="entry name" value="TonB_dep_Rec_b-barrel"/>
    <property type="match status" value="1"/>
</dbReference>
<dbReference type="InterPro" id="IPR036942">
    <property type="entry name" value="Beta-barrel_TonB_sf"/>
</dbReference>
<proteinExistence type="inferred from homology"/>
<evidence type="ECO:0000259" key="16">
    <source>
        <dbReference type="Pfam" id="PF07715"/>
    </source>
</evidence>
<keyword evidence="9 12" id="KW-0472">Membrane</keyword>
<sequence>MSQFFFAARRPLLALSALALAASAHAQTPTKLDTVVTTATRTPQKLSDVLADMTVLTRDDIERQAFGSLADLLRRQVGFEMIRNGGAGANTSLFVRGADTRHTAVLIDGVRVDSQASSGVSWNAIPLAQIERVEIVRGPASALYGSDAIGGVVQIFTRKGDAKPVVDVGVGGGNRGLAKADVSVRGRTGIVDYALSGARESSNGFNARPAAATATFTPDDDGYSSRNASLRLGVQLAAEHRVEVSALTSHVDAEYDSSATAKTNDRTISDTRANRLAWAAQWSDALRSELSVGESTERYETQPSPYVTKTRVRTYGFNTSLNLGTIGTLQGLLERREDQLDNSGLVSAAQPGHGERHQDAFGAGWAWANGPLSLQLNARHDRDSEFGGTSTGSVAGGYKLGGAWRLQASAGTSFRAPSLYQRFSDSGKASLRPEKGRNAELGLHYASGNDEFSITAYRNLVRDLIVYVSKPTPVAGPCPSLYGCYDNVSEGRLQGLSLRGATALGAVRLSGTLDLQAPKDSDKASANYGKLLARRAKAHGTVRAETDIGAWTLGGQVLASSKRTDNLSTGYQLGGYATMDLDAQYTLSRQVGLQFKVDNAFDRKYETARTYAVSPRQVFIGLRFTPQL</sequence>
<dbReference type="PANTHER" id="PTHR30069">
    <property type="entry name" value="TONB-DEPENDENT OUTER MEMBRANE RECEPTOR"/>
    <property type="match status" value="1"/>
</dbReference>
<dbReference type="RefSeq" id="WP_394490256.1">
    <property type="nucleotide sequence ID" value="NZ_JBIGIA010000016.1"/>
</dbReference>
<dbReference type="PROSITE" id="PS52016">
    <property type="entry name" value="TONB_DEPENDENT_REC_3"/>
    <property type="match status" value="1"/>
</dbReference>
<keyword evidence="18" id="KW-1185">Reference proteome</keyword>
<keyword evidence="10 17" id="KW-0675">Receptor</keyword>
<dbReference type="SUPFAM" id="SSF56935">
    <property type="entry name" value="Porins"/>
    <property type="match status" value="1"/>
</dbReference>
<dbReference type="Gene3D" id="2.40.170.20">
    <property type="entry name" value="TonB-dependent receptor, beta-barrel domain"/>
    <property type="match status" value="1"/>
</dbReference>
<reference evidence="17 18" key="1">
    <citation type="submission" date="2024-09" db="EMBL/GenBank/DDBJ databases">
        <title>Novel species of the genus Pelomonas and Roseateles isolated from streams.</title>
        <authorList>
            <person name="Lu H."/>
        </authorList>
    </citation>
    <scope>NUCLEOTIDE SEQUENCE [LARGE SCALE GENOMIC DNA]</scope>
    <source>
        <strain evidence="17 18">BYS96W</strain>
    </source>
</reference>
<dbReference type="Pfam" id="PF07715">
    <property type="entry name" value="Plug"/>
    <property type="match status" value="1"/>
</dbReference>
<dbReference type="CDD" id="cd01347">
    <property type="entry name" value="ligand_gated_channel"/>
    <property type="match status" value="1"/>
</dbReference>
<evidence type="ECO:0000256" key="11">
    <source>
        <dbReference type="ARBA" id="ARBA00023237"/>
    </source>
</evidence>
<evidence type="ECO:0000256" key="2">
    <source>
        <dbReference type="ARBA" id="ARBA00009810"/>
    </source>
</evidence>
<dbReference type="Gene3D" id="2.170.130.10">
    <property type="entry name" value="TonB-dependent receptor, plug domain"/>
    <property type="match status" value="1"/>
</dbReference>
<evidence type="ECO:0000256" key="7">
    <source>
        <dbReference type="ARBA" id="ARBA00023065"/>
    </source>
</evidence>
<organism evidence="17 18">
    <name type="scientific">Pelomonas nitida</name>
    <dbReference type="NCBI Taxonomy" id="3299027"/>
    <lineage>
        <taxon>Bacteria</taxon>
        <taxon>Pseudomonadati</taxon>
        <taxon>Pseudomonadota</taxon>
        <taxon>Betaproteobacteria</taxon>
        <taxon>Burkholderiales</taxon>
        <taxon>Sphaerotilaceae</taxon>
        <taxon>Roseateles</taxon>
    </lineage>
</organism>
<evidence type="ECO:0000256" key="5">
    <source>
        <dbReference type="ARBA" id="ARBA00022692"/>
    </source>
</evidence>
<evidence type="ECO:0000256" key="14">
    <source>
        <dbReference type="SAM" id="SignalP"/>
    </source>
</evidence>
<evidence type="ECO:0000256" key="10">
    <source>
        <dbReference type="ARBA" id="ARBA00023170"/>
    </source>
</evidence>
<evidence type="ECO:0000313" key="18">
    <source>
        <dbReference type="Proteomes" id="UP001606305"/>
    </source>
</evidence>
<dbReference type="EMBL" id="JBIGIA010000016">
    <property type="protein sequence ID" value="MFG6458857.1"/>
    <property type="molecule type" value="Genomic_DNA"/>
</dbReference>
<feature type="domain" description="TonB-dependent receptor plug" evidence="16">
    <location>
        <begin position="46"/>
        <end position="152"/>
    </location>
</feature>
<gene>
    <name evidence="17" type="ORF">ACG00X_18635</name>
</gene>
<evidence type="ECO:0000313" key="17">
    <source>
        <dbReference type="EMBL" id="MFG6458857.1"/>
    </source>
</evidence>
<keyword evidence="3 12" id="KW-0813">Transport</keyword>
<keyword evidence="5 12" id="KW-0812">Transmembrane</keyword>
<dbReference type="InterPro" id="IPR012910">
    <property type="entry name" value="Plug_dom"/>
</dbReference>
<accession>A0ABW7GA79</accession>
<evidence type="ECO:0000256" key="4">
    <source>
        <dbReference type="ARBA" id="ARBA00022452"/>
    </source>
</evidence>
<keyword evidence="6 14" id="KW-0732">Signal</keyword>
<evidence type="ECO:0000256" key="12">
    <source>
        <dbReference type="PROSITE-ProRule" id="PRU01360"/>
    </source>
</evidence>
<evidence type="ECO:0000256" key="8">
    <source>
        <dbReference type="ARBA" id="ARBA00023077"/>
    </source>
</evidence>
<comment type="similarity">
    <text evidence="2 12 13">Belongs to the TonB-dependent receptor family.</text>
</comment>
<name>A0ABW7GA79_9BURK</name>
<dbReference type="InterPro" id="IPR039426">
    <property type="entry name" value="TonB-dep_rcpt-like"/>
</dbReference>
<evidence type="ECO:0000256" key="6">
    <source>
        <dbReference type="ARBA" id="ARBA00022729"/>
    </source>
</evidence>
<evidence type="ECO:0000256" key="1">
    <source>
        <dbReference type="ARBA" id="ARBA00004571"/>
    </source>
</evidence>
<evidence type="ECO:0000259" key="15">
    <source>
        <dbReference type="Pfam" id="PF00593"/>
    </source>
</evidence>
<comment type="caution">
    <text evidence="17">The sequence shown here is derived from an EMBL/GenBank/DDBJ whole genome shotgun (WGS) entry which is preliminary data.</text>
</comment>
<keyword evidence="7" id="KW-0406">Ion transport</keyword>
<keyword evidence="11 12" id="KW-0998">Cell outer membrane</keyword>
<keyword evidence="8 13" id="KW-0798">TonB box</keyword>
<evidence type="ECO:0000256" key="9">
    <source>
        <dbReference type="ARBA" id="ARBA00023136"/>
    </source>
</evidence>
<feature type="domain" description="TonB-dependent receptor-like beta-barrel" evidence="15">
    <location>
        <begin position="214"/>
        <end position="599"/>
    </location>
</feature>